<organism evidence="2 3">
    <name type="scientific">Lasius niger</name>
    <name type="common">Black garden ant</name>
    <dbReference type="NCBI Taxonomy" id="67767"/>
    <lineage>
        <taxon>Eukaryota</taxon>
        <taxon>Metazoa</taxon>
        <taxon>Ecdysozoa</taxon>
        <taxon>Arthropoda</taxon>
        <taxon>Hexapoda</taxon>
        <taxon>Insecta</taxon>
        <taxon>Pterygota</taxon>
        <taxon>Neoptera</taxon>
        <taxon>Endopterygota</taxon>
        <taxon>Hymenoptera</taxon>
        <taxon>Apocrita</taxon>
        <taxon>Aculeata</taxon>
        <taxon>Formicoidea</taxon>
        <taxon>Formicidae</taxon>
        <taxon>Formicinae</taxon>
        <taxon>Lasius</taxon>
        <taxon>Lasius</taxon>
    </lineage>
</organism>
<comment type="caution">
    <text evidence="2">The sequence shown here is derived from an EMBL/GenBank/DDBJ whole genome shotgun (WGS) entry which is preliminary data.</text>
</comment>
<dbReference type="PANTHER" id="PTHR19446">
    <property type="entry name" value="REVERSE TRANSCRIPTASES"/>
    <property type="match status" value="1"/>
</dbReference>
<dbReference type="PaxDb" id="67767-A0A0J7KKZ2"/>
<accession>A0A0J7KKZ2</accession>
<dbReference type="AlphaFoldDB" id="A0A0J7KKZ2"/>
<proteinExistence type="predicted"/>
<dbReference type="Proteomes" id="UP000036403">
    <property type="component" value="Unassembled WGS sequence"/>
</dbReference>
<dbReference type="InterPro" id="IPR000477">
    <property type="entry name" value="RT_dom"/>
</dbReference>
<gene>
    <name evidence="2" type="ORF">RF55_9277</name>
</gene>
<reference evidence="2 3" key="1">
    <citation type="submission" date="2015-04" db="EMBL/GenBank/DDBJ databases">
        <title>Lasius niger genome sequencing.</title>
        <authorList>
            <person name="Konorov E.A."/>
            <person name="Nikitin M.A."/>
            <person name="Kirill M.V."/>
            <person name="Chang P."/>
        </authorList>
    </citation>
    <scope>NUCLEOTIDE SEQUENCE [LARGE SCALE GENOMIC DNA]</scope>
    <source>
        <tissue evidence="2">Whole</tissue>
    </source>
</reference>
<dbReference type="EMBL" id="LBMM01006116">
    <property type="protein sequence ID" value="KMQ90914.1"/>
    <property type="molecule type" value="Genomic_DNA"/>
</dbReference>
<dbReference type="OrthoDB" id="7554335at2759"/>
<protein>
    <submittedName>
        <fullName evidence="2">Reverse</fullName>
    </submittedName>
</protein>
<name>A0A0J7KKZ2_LASNI</name>
<evidence type="ECO:0000259" key="1">
    <source>
        <dbReference type="Pfam" id="PF00078"/>
    </source>
</evidence>
<evidence type="ECO:0000313" key="3">
    <source>
        <dbReference type="Proteomes" id="UP000036403"/>
    </source>
</evidence>
<keyword evidence="3" id="KW-1185">Reference proteome</keyword>
<sequence>MFERIIASRLVWHLSREGPNLSDGQFDFREGRSTVDAILRVRSLSEAIVEEGRVALGVSLDITNAFNTLFWEYVGRTMEHHGIPSYRQAVVADYFRNRRLVYWDQEEVLRGRGMSCGVPQGSVLCQLM</sequence>
<feature type="domain" description="Reverse transcriptase" evidence="1">
    <location>
        <begin position="2"/>
        <end position="125"/>
    </location>
</feature>
<dbReference type="Pfam" id="PF00078">
    <property type="entry name" value="RVT_1"/>
    <property type="match status" value="1"/>
</dbReference>
<evidence type="ECO:0000313" key="2">
    <source>
        <dbReference type="EMBL" id="KMQ90914.1"/>
    </source>
</evidence>